<protein>
    <submittedName>
        <fullName evidence="2">Uncharacterized protein</fullName>
    </submittedName>
</protein>
<evidence type="ECO:0000313" key="2">
    <source>
        <dbReference type="EMBL" id="WDE00640.1"/>
    </source>
</evidence>
<dbReference type="Proteomes" id="UP000032568">
    <property type="component" value="Chromosome"/>
</dbReference>
<dbReference type="AlphaFoldDB" id="A0AAE9YSX9"/>
<gene>
    <name evidence="2" type="ORF">SG35_008410</name>
</gene>
<keyword evidence="3" id="KW-1185">Reference proteome</keyword>
<dbReference type="KEGG" id="tact:SG35_008410"/>
<reference evidence="2 3" key="2">
    <citation type="journal article" date="2022" name="Mar. Drugs">
        <title>Bioassay-Guided Fractionation Leads to the Detection of Cholic Acid Generated by the Rare Thalassomonas sp.</title>
        <authorList>
            <person name="Pheiffer F."/>
            <person name="Schneider Y.K."/>
            <person name="Hansen E.H."/>
            <person name="Andersen J.H."/>
            <person name="Isaksson J."/>
            <person name="Busche T."/>
            <person name="R C."/>
            <person name="Kalinowski J."/>
            <person name="Zyl L.V."/>
            <person name="Trindade M."/>
        </authorList>
    </citation>
    <scope>NUCLEOTIDE SEQUENCE [LARGE SCALE GENOMIC DNA]</scope>
    <source>
        <strain evidence="2 3">A5K-106</strain>
    </source>
</reference>
<reference evidence="2 3" key="1">
    <citation type="journal article" date="2015" name="Genome Announc.">
        <title>Draft Genome Sequences of Marine Isolates of Thalassomonas viridans and Thalassomonas actiniarum.</title>
        <authorList>
            <person name="Olonade I."/>
            <person name="van Zyl L.J."/>
            <person name="Trindade M."/>
        </authorList>
    </citation>
    <scope>NUCLEOTIDE SEQUENCE [LARGE SCALE GENOMIC DNA]</scope>
    <source>
        <strain evidence="2 3">A5K-106</strain>
    </source>
</reference>
<keyword evidence="1" id="KW-1133">Transmembrane helix</keyword>
<dbReference type="RefSeq" id="WP_152646456.1">
    <property type="nucleotide sequence ID" value="NZ_CP059735.1"/>
</dbReference>
<keyword evidence="1" id="KW-0812">Transmembrane</keyword>
<dbReference type="EMBL" id="CP059735">
    <property type="protein sequence ID" value="WDE00640.1"/>
    <property type="molecule type" value="Genomic_DNA"/>
</dbReference>
<evidence type="ECO:0000256" key="1">
    <source>
        <dbReference type="SAM" id="Phobius"/>
    </source>
</evidence>
<name>A0AAE9YSX9_9GAMM</name>
<sequence length="75" mass="8353">MIIRLLYILLFSFLGALVVYGVAWVLGWAFGPLYSSEADMSRNFVIYLVITAAFIFVGGVVGNFLYLKRLIKQGG</sequence>
<feature type="transmembrane region" description="Helical" evidence="1">
    <location>
        <begin position="7"/>
        <end position="30"/>
    </location>
</feature>
<keyword evidence="1" id="KW-0472">Membrane</keyword>
<organism evidence="2 3">
    <name type="scientific">Thalassomonas actiniarum</name>
    <dbReference type="NCBI Taxonomy" id="485447"/>
    <lineage>
        <taxon>Bacteria</taxon>
        <taxon>Pseudomonadati</taxon>
        <taxon>Pseudomonadota</taxon>
        <taxon>Gammaproteobacteria</taxon>
        <taxon>Alteromonadales</taxon>
        <taxon>Colwelliaceae</taxon>
        <taxon>Thalassomonas</taxon>
    </lineage>
</organism>
<feature type="transmembrane region" description="Helical" evidence="1">
    <location>
        <begin position="45"/>
        <end position="67"/>
    </location>
</feature>
<proteinExistence type="predicted"/>
<accession>A0AAE9YSX9</accession>
<evidence type="ECO:0000313" key="3">
    <source>
        <dbReference type="Proteomes" id="UP000032568"/>
    </source>
</evidence>